<organism evidence="1 2">
    <name type="scientific">Phytomonospora endophytica</name>
    <dbReference type="NCBI Taxonomy" id="714109"/>
    <lineage>
        <taxon>Bacteria</taxon>
        <taxon>Bacillati</taxon>
        <taxon>Actinomycetota</taxon>
        <taxon>Actinomycetes</taxon>
        <taxon>Micromonosporales</taxon>
        <taxon>Micromonosporaceae</taxon>
        <taxon>Phytomonospora</taxon>
    </lineage>
</organism>
<evidence type="ECO:0000313" key="1">
    <source>
        <dbReference type="EMBL" id="MBB6034309.1"/>
    </source>
</evidence>
<dbReference type="EMBL" id="JACHGT010000004">
    <property type="protein sequence ID" value="MBB6034309.1"/>
    <property type="molecule type" value="Genomic_DNA"/>
</dbReference>
<name>A0A841FNZ4_9ACTN</name>
<proteinExistence type="predicted"/>
<accession>A0A841FNZ4</accession>
<comment type="caution">
    <text evidence="1">The sequence shown here is derived from an EMBL/GenBank/DDBJ whole genome shotgun (WGS) entry which is preliminary data.</text>
</comment>
<reference evidence="1 2" key="1">
    <citation type="submission" date="2020-08" db="EMBL/GenBank/DDBJ databases">
        <title>Genomic Encyclopedia of Type Strains, Phase IV (KMG-IV): sequencing the most valuable type-strain genomes for metagenomic binning, comparative biology and taxonomic classification.</title>
        <authorList>
            <person name="Goeker M."/>
        </authorList>
    </citation>
    <scope>NUCLEOTIDE SEQUENCE [LARGE SCALE GENOMIC DNA]</scope>
    <source>
        <strain evidence="1 2">YIM 65646</strain>
    </source>
</reference>
<keyword evidence="2" id="KW-1185">Reference proteome</keyword>
<evidence type="ECO:0000313" key="2">
    <source>
        <dbReference type="Proteomes" id="UP000548476"/>
    </source>
</evidence>
<dbReference type="RefSeq" id="WP_184787179.1">
    <property type="nucleotide sequence ID" value="NZ_BONT01000045.1"/>
</dbReference>
<protein>
    <submittedName>
        <fullName evidence="1">Uncharacterized protein</fullName>
    </submittedName>
</protein>
<gene>
    <name evidence="1" type="ORF">HNR73_002159</name>
</gene>
<sequence length="380" mass="41806">MSAENPASPVISVAVMAHPSRKDAAERVAERLACFDARVVFDPEPDAPPSAMRTARLAWRAHDPSATHHLVVQDDITVPDGFEEALTAAVRLQPERVFNVWNEWTNRSGAAIRLAAYSEADWAPVSDRSVVAVAVVMPTAMIADFLDYLPRHPDDRDSGALFEFLRMRGEVALTTVPCLVQHDEPMVDSLWRRNLDQGPRRAAVYPGKVSAESLTNVDVVRFGCLPYLPLETLSSAVAAPRPGIAEFELRSGVDCLRVLEETRETMSERFMDEVFSEVVELRRDLSPAHLFHAWLTAVFSGYEVFASYGRAPRVDGEVVELALRSLLVGALKRTLPVRTLDRLGDANVGWLGRGLSLGADYARKSRVRSGLVPPLAVADG</sequence>
<dbReference type="AlphaFoldDB" id="A0A841FNZ4"/>
<dbReference type="Proteomes" id="UP000548476">
    <property type="component" value="Unassembled WGS sequence"/>
</dbReference>